<dbReference type="InterPro" id="IPR014729">
    <property type="entry name" value="Rossmann-like_a/b/a_fold"/>
</dbReference>
<dbReference type="KEGG" id="nyu:D7D52_02070"/>
<dbReference type="AlphaFoldDB" id="A0A386Z6H5"/>
<dbReference type="PANTHER" id="PTHR46268:SF6">
    <property type="entry name" value="UNIVERSAL STRESS PROTEIN UP12"/>
    <property type="match status" value="1"/>
</dbReference>
<sequence>MSNGDAVIVAVDESAGSAVTWAAHTAALHHAPLHLLRVLEITPDAGLGLGTTLTTEDYARLEDHATWLLETAAAEAAKSEPGLTITTELATGTVLPTLLERTRGARMLVGGARGGGTLRRALLGSVSSVLARRSHCPFVVVRDGVDLPPDLPTRPILVGVDGTKISEPAIGAALDEATARGVAVIALHAEGASDDPEMDALDDYVLGESLAGWQERYPNVRIDRETTHDSPERALLELSTGTQLLVVGTRGRGGFTSKVFGSTSQSLLLSVQTPIMIAPTP</sequence>
<dbReference type="EMBL" id="CP032568">
    <property type="protein sequence ID" value="AYF72853.1"/>
    <property type="molecule type" value="Genomic_DNA"/>
</dbReference>
<accession>A0A386Z6H5</accession>
<comment type="similarity">
    <text evidence="1">Belongs to the universal stress protein A family.</text>
</comment>
<proteinExistence type="inferred from homology"/>
<evidence type="ECO:0000313" key="3">
    <source>
        <dbReference type="EMBL" id="AYF72853.1"/>
    </source>
</evidence>
<dbReference type="RefSeq" id="WP_120734796.1">
    <property type="nucleotide sequence ID" value="NZ_CP032568.1"/>
</dbReference>
<dbReference type="SUPFAM" id="SSF52402">
    <property type="entry name" value="Adenine nucleotide alpha hydrolases-like"/>
    <property type="match status" value="2"/>
</dbReference>
<feature type="domain" description="UspA" evidence="2">
    <location>
        <begin position="7"/>
        <end position="142"/>
    </location>
</feature>
<dbReference type="Proteomes" id="UP000267164">
    <property type="component" value="Chromosome"/>
</dbReference>
<dbReference type="Gene3D" id="3.40.50.620">
    <property type="entry name" value="HUPs"/>
    <property type="match status" value="2"/>
</dbReference>
<reference evidence="3 4" key="1">
    <citation type="submission" date="2018-09" db="EMBL/GenBank/DDBJ databases">
        <title>Nocardia yunnanensis sp. nov., an actinomycete isolated from a soil sample.</title>
        <authorList>
            <person name="Zhang J."/>
        </authorList>
    </citation>
    <scope>NUCLEOTIDE SEQUENCE [LARGE SCALE GENOMIC DNA]</scope>
    <source>
        <strain evidence="3 4">CFHS0054</strain>
    </source>
</reference>
<evidence type="ECO:0000256" key="1">
    <source>
        <dbReference type="ARBA" id="ARBA00008791"/>
    </source>
</evidence>
<protein>
    <submittedName>
        <fullName evidence="3">Universal stress protein</fullName>
    </submittedName>
</protein>
<dbReference type="InterPro" id="IPR006015">
    <property type="entry name" value="Universal_stress_UspA"/>
</dbReference>
<dbReference type="Pfam" id="PF00582">
    <property type="entry name" value="Usp"/>
    <property type="match status" value="2"/>
</dbReference>
<feature type="domain" description="UspA" evidence="2">
    <location>
        <begin position="154"/>
        <end position="278"/>
    </location>
</feature>
<dbReference type="OrthoDB" id="3174546at2"/>
<name>A0A386Z6H5_9NOCA</name>
<keyword evidence="4" id="KW-1185">Reference proteome</keyword>
<evidence type="ECO:0000259" key="2">
    <source>
        <dbReference type="Pfam" id="PF00582"/>
    </source>
</evidence>
<dbReference type="PRINTS" id="PR01438">
    <property type="entry name" value="UNVRSLSTRESS"/>
</dbReference>
<dbReference type="PANTHER" id="PTHR46268">
    <property type="entry name" value="STRESS RESPONSE PROTEIN NHAX"/>
    <property type="match status" value="1"/>
</dbReference>
<organism evidence="3 4">
    <name type="scientific">Nocardia yunnanensis</name>
    <dbReference type="NCBI Taxonomy" id="2382165"/>
    <lineage>
        <taxon>Bacteria</taxon>
        <taxon>Bacillati</taxon>
        <taxon>Actinomycetota</taxon>
        <taxon>Actinomycetes</taxon>
        <taxon>Mycobacteriales</taxon>
        <taxon>Nocardiaceae</taxon>
        <taxon>Nocardia</taxon>
    </lineage>
</organism>
<gene>
    <name evidence="3" type="ORF">D7D52_02070</name>
</gene>
<dbReference type="InterPro" id="IPR006016">
    <property type="entry name" value="UspA"/>
</dbReference>
<evidence type="ECO:0000313" key="4">
    <source>
        <dbReference type="Proteomes" id="UP000267164"/>
    </source>
</evidence>